<feature type="transmembrane region" description="Helical" evidence="9">
    <location>
        <begin position="274"/>
        <end position="299"/>
    </location>
</feature>
<proteinExistence type="inferred from homology"/>
<keyword evidence="11" id="KW-1185">Reference proteome</keyword>
<feature type="transmembrane region" description="Helical" evidence="9">
    <location>
        <begin position="72"/>
        <end position="94"/>
    </location>
</feature>
<evidence type="ECO:0000256" key="6">
    <source>
        <dbReference type="ARBA" id="ARBA00022989"/>
    </source>
</evidence>
<feature type="transmembrane region" description="Helical" evidence="9">
    <location>
        <begin position="319"/>
        <end position="341"/>
    </location>
</feature>
<evidence type="ECO:0000256" key="9">
    <source>
        <dbReference type="SAM" id="Phobius"/>
    </source>
</evidence>
<comment type="similarity">
    <text evidence="2">Belongs to the autoinducer-2 exporter (AI-2E) (TC 2.A.86) family.</text>
</comment>
<protein>
    <submittedName>
        <fullName evidence="10">Pheromone autoinducer 2 transporter</fullName>
    </submittedName>
</protein>
<evidence type="ECO:0000313" key="11">
    <source>
        <dbReference type="Proteomes" id="UP000239471"/>
    </source>
</evidence>
<keyword evidence="4" id="KW-1003">Cell membrane</keyword>
<dbReference type="PANTHER" id="PTHR21716">
    <property type="entry name" value="TRANSMEMBRANE PROTEIN"/>
    <property type="match status" value="1"/>
</dbReference>
<keyword evidence="8" id="KW-0175">Coiled coil</keyword>
<feature type="transmembrane region" description="Helical" evidence="9">
    <location>
        <begin position="163"/>
        <end position="185"/>
    </location>
</feature>
<dbReference type="GO" id="GO:0055085">
    <property type="term" value="P:transmembrane transport"/>
    <property type="evidence" value="ECO:0007669"/>
    <property type="project" value="TreeGrafter"/>
</dbReference>
<evidence type="ECO:0000256" key="2">
    <source>
        <dbReference type="ARBA" id="ARBA00009773"/>
    </source>
</evidence>
<reference evidence="10 11" key="1">
    <citation type="submission" date="2018-03" db="EMBL/GenBank/DDBJ databases">
        <title>Genome sequence of Clostridium vincentii DSM 10228.</title>
        <authorList>
            <person name="Poehlein A."/>
            <person name="Daniel R."/>
        </authorList>
    </citation>
    <scope>NUCLEOTIDE SEQUENCE [LARGE SCALE GENOMIC DNA]</scope>
    <source>
        <strain evidence="10 11">DSM 10228</strain>
    </source>
</reference>
<comment type="subcellular location">
    <subcellularLocation>
        <location evidence="1">Cell membrane</location>
        <topology evidence="1">Multi-pass membrane protein</topology>
    </subcellularLocation>
</comment>
<dbReference type="Proteomes" id="UP000239471">
    <property type="component" value="Unassembled WGS sequence"/>
</dbReference>
<keyword evidence="7 9" id="KW-0472">Membrane</keyword>
<sequence length="386" mass="43221">MLFNRNIKKRDILIIIFIILVGYIAIDNYTIVFNFIKRLIYVVSPFIYALVFAYVLNPIMKLLERKLKLRRGFAILSTYVLIIGIIIILLIFVVPNVIDSIISMTSEIPTYMETVQGWIDSAIKNEDLYNIVKSAGLLEYIDGLTKKGGTLLIEILQGSVSSIFLITANIIKVGFGFLVGIYVLLDKERLIKGVKTLMFIMLKEEKGQKLLFWTRTYNRMIGAYIGTKALDSLIIGSIALIGLIILKSPYAILLALVVGVTNMVPYFGPLVGELVGGIVGIFISPSMAIGTVLFLIVLQQFDAWYLDPKLVGNKVGVRPFFIIFGVMVGGGLFGVVGMLLGSPTMATLNIMYEHKVSILKVRNRNLMKRVEEEEDDEQENEVDKEE</sequence>
<feature type="transmembrane region" description="Helical" evidence="9">
    <location>
        <begin position="12"/>
        <end position="33"/>
    </location>
</feature>
<accession>A0A2T0BBN5</accession>
<evidence type="ECO:0000313" key="10">
    <source>
        <dbReference type="EMBL" id="PRR81309.1"/>
    </source>
</evidence>
<gene>
    <name evidence="10" type="ORF">CLVI_26280</name>
</gene>
<feature type="coiled-coil region" evidence="8">
    <location>
        <begin position="356"/>
        <end position="383"/>
    </location>
</feature>
<evidence type="ECO:0000256" key="1">
    <source>
        <dbReference type="ARBA" id="ARBA00004651"/>
    </source>
</evidence>
<name>A0A2T0BBN5_9CLOT</name>
<evidence type="ECO:0000256" key="3">
    <source>
        <dbReference type="ARBA" id="ARBA00022448"/>
    </source>
</evidence>
<dbReference type="InterPro" id="IPR002549">
    <property type="entry name" value="AI-2E-like"/>
</dbReference>
<evidence type="ECO:0000256" key="7">
    <source>
        <dbReference type="ARBA" id="ARBA00023136"/>
    </source>
</evidence>
<evidence type="ECO:0000256" key="8">
    <source>
        <dbReference type="SAM" id="Coils"/>
    </source>
</evidence>
<dbReference type="GO" id="GO:0005886">
    <property type="term" value="C:plasma membrane"/>
    <property type="evidence" value="ECO:0007669"/>
    <property type="project" value="UniProtKB-SubCell"/>
</dbReference>
<dbReference type="Pfam" id="PF01594">
    <property type="entry name" value="AI-2E_transport"/>
    <property type="match status" value="1"/>
</dbReference>
<keyword evidence="5 9" id="KW-0812">Transmembrane</keyword>
<keyword evidence="3" id="KW-0813">Transport</keyword>
<feature type="transmembrane region" description="Helical" evidence="9">
    <location>
        <begin position="250"/>
        <end position="267"/>
    </location>
</feature>
<feature type="transmembrane region" description="Helical" evidence="9">
    <location>
        <begin position="39"/>
        <end position="60"/>
    </location>
</feature>
<feature type="transmembrane region" description="Helical" evidence="9">
    <location>
        <begin position="221"/>
        <end position="244"/>
    </location>
</feature>
<organism evidence="10 11">
    <name type="scientific">Clostridium vincentii</name>
    <dbReference type="NCBI Taxonomy" id="52704"/>
    <lineage>
        <taxon>Bacteria</taxon>
        <taxon>Bacillati</taxon>
        <taxon>Bacillota</taxon>
        <taxon>Clostridia</taxon>
        <taxon>Eubacteriales</taxon>
        <taxon>Clostridiaceae</taxon>
        <taxon>Clostridium</taxon>
    </lineage>
</organism>
<dbReference type="EMBL" id="PVXQ01000032">
    <property type="protein sequence ID" value="PRR81309.1"/>
    <property type="molecule type" value="Genomic_DNA"/>
</dbReference>
<dbReference type="PANTHER" id="PTHR21716:SF53">
    <property type="entry name" value="PERMEASE PERM-RELATED"/>
    <property type="match status" value="1"/>
</dbReference>
<dbReference type="OrthoDB" id="9793390at2"/>
<evidence type="ECO:0000256" key="5">
    <source>
        <dbReference type="ARBA" id="ARBA00022692"/>
    </source>
</evidence>
<dbReference type="RefSeq" id="WP_106060547.1">
    <property type="nucleotide sequence ID" value="NZ_PVXQ01000032.1"/>
</dbReference>
<evidence type="ECO:0000256" key="4">
    <source>
        <dbReference type="ARBA" id="ARBA00022475"/>
    </source>
</evidence>
<comment type="caution">
    <text evidence="10">The sequence shown here is derived from an EMBL/GenBank/DDBJ whole genome shotgun (WGS) entry which is preliminary data.</text>
</comment>
<keyword evidence="6 9" id="KW-1133">Transmembrane helix</keyword>
<dbReference type="AlphaFoldDB" id="A0A2T0BBN5"/>